<name>A0A067PI16_9AGAM</name>
<protein>
    <submittedName>
        <fullName evidence="2">Uncharacterized protein</fullName>
    </submittedName>
</protein>
<keyword evidence="1" id="KW-1133">Transmembrane helix</keyword>
<feature type="transmembrane region" description="Helical" evidence="1">
    <location>
        <begin position="66"/>
        <end position="87"/>
    </location>
</feature>
<feature type="transmembrane region" description="Helical" evidence="1">
    <location>
        <begin position="107"/>
        <end position="126"/>
    </location>
</feature>
<keyword evidence="1" id="KW-0812">Transmembrane</keyword>
<evidence type="ECO:0000313" key="2">
    <source>
        <dbReference type="EMBL" id="KDQ54553.1"/>
    </source>
</evidence>
<accession>A0A067PI16</accession>
<organism evidence="2 3">
    <name type="scientific">Jaapia argillacea MUCL 33604</name>
    <dbReference type="NCBI Taxonomy" id="933084"/>
    <lineage>
        <taxon>Eukaryota</taxon>
        <taxon>Fungi</taxon>
        <taxon>Dikarya</taxon>
        <taxon>Basidiomycota</taxon>
        <taxon>Agaricomycotina</taxon>
        <taxon>Agaricomycetes</taxon>
        <taxon>Agaricomycetidae</taxon>
        <taxon>Jaapiales</taxon>
        <taxon>Jaapiaceae</taxon>
        <taxon>Jaapia</taxon>
    </lineage>
</organism>
<dbReference type="EMBL" id="KL197728">
    <property type="protein sequence ID" value="KDQ54553.1"/>
    <property type="molecule type" value="Genomic_DNA"/>
</dbReference>
<proteinExistence type="predicted"/>
<gene>
    <name evidence="2" type="ORF">JAAARDRAFT_196467</name>
</gene>
<dbReference type="InParanoid" id="A0A067PI16"/>
<keyword evidence="3" id="KW-1185">Reference proteome</keyword>
<evidence type="ECO:0000313" key="3">
    <source>
        <dbReference type="Proteomes" id="UP000027265"/>
    </source>
</evidence>
<keyword evidence="1" id="KW-0472">Membrane</keyword>
<evidence type="ECO:0000256" key="1">
    <source>
        <dbReference type="SAM" id="Phobius"/>
    </source>
</evidence>
<sequence length="135" mass="14579">MTILAVHLPWPILLHAVGLSLLGLHFTFTPSPPSSTSDIRAMLGITTTAIGLSYLSTSYMPIHQNAFLYASVPVRILLGGLMGLKVLLSDRASGQGRGMGKEMRKQFLTFAIYDGLGGLALGWWLGTWSGRMPGY</sequence>
<dbReference type="HOGENOM" id="CLU_126668_0_0_1"/>
<feature type="transmembrane region" description="Helical" evidence="1">
    <location>
        <begin position="12"/>
        <end position="29"/>
    </location>
</feature>
<reference evidence="3" key="1">
    <citation type="journal article" date="2014" name="Proc. Natl. Acad. Sci. U.S.A.">
        <title>Extensive sampling of basidiomycete genomes demonstrates inadequacy of the white-rot/brown-rot paradigm for wood decay fungi.</title>
        <authorList>
            <person name="Riley R."/>
            <person name="Salamov A.A."/>
            <person name="Brown D.W."/>
            <person name="Nagy L.G."/>
            <person name="Floudas D."/>
            <person name="Held B.W."/>
            <person name="Levasseur A."/>
            <person name="Lombard V."/>
            <person name="Morin E."/>
            <person name="Otillar R."/>
            <person name="Lindquist E.A."/>
            <person name="Sun H."/>
            <person name="LaButti K.M."/>
            <person name="Schmutz J."/>
            <person name="Jabbour D."/>
            <person name="Luo H."/>
            <person name="Baker S.E."/>
            <person name="Pisabarro A.G."/>
            <person name="Walton J.D."/>
            <person name="Blanchette R.A."/>
            <person name="Henrissat B."/>
            <person name="Martin F."/>
            <person name="Cullen D."/>
            <person name="Hibbett D.S."/>
            <person name="Grigoriev I.V."/>
        </authorList>
    </citation>
    <scope>NUCLEOTIDE SEQUENCE [LARGE SCALE GENOMIC DNA]</scope>
    <source>
        <strain evidence="3">MUCL 33604</strain>
    </source>
</reference>
<dbReference type="OrthoDB" id="3014299at2759"/>
<dbReference type="Proteomes" id="UP000027265">
    <property type="component" value="Unassembled WGS sequence"/>
</dbReference>
<dbReference type="AlphaFoldDB" id="A0A067PI16"/>